<dbReference type="SUPFAM" id="SSF103481">
    <property type="entry name" value="Multidrug resistance efflux transporter EmrE"/>
    <property type="match status" value="4"/>
</dbReference>
<accession>A0ABN8SYZ9</accession>
<evidence type="ECO:0000256" key="2">
    <source>
        <dbReference type="ARBA" id="ARBA00022692"/>
    </source>
</evidence>
<evidence type="ECO:0000256" key="1">
    <source>
        <dbReference type="ARBA" id="ARBA00004141"/>
    </source>
</evidence>
<proteinExistence type="predicted"/>
<feature type="transmembrane region" description="Helical" evidence="5">
    <location>
        <begin position="301"/>
        <end position="319"/>
    </location>
</feature>
<evidence type="ECO:0000256" key="5">
    <source>
        <dbReference type="SAM" id="Phobius"/>
    </source>
</evidence>
<feature type="transmembrane region" description="Helical" evidence="5">
    <location>
        <begin position="611"/>
        <end position="632"/>
    </location>
</feature>
<comment type="subcellular location">
    <subcellularLocation>
        <location evidence="1">Membrane</location>
        <topology evidence="1">Multi-pass membrane protein</topology>
    </subcellularLocation>
</comment>
<evidence type="ECO:0000313" key="8">
    <source>
        <dbReference type="Proteomes" id="UP001159427"/>
    </source>
</evidence>
<name>A0ABN8SYZ9_9CNID</name>
<feature type="domain" description="EamA" evidence="6">
    <location>
        <begin position="11"/>
        <end position="151"/>
    </location>
</feature>
<evidence type="ECO:0000256" key="4">
    <source>
        <dbReference type="ARBA" id="ARBA00023136"/>
    </source>
</evidence>
<dbReference type="Proteomes" id="UP001159427">
    <property type="component" value="Unassembled WGS sequence"/>
</dbReference>
<dbReference type="Pfam" id="PF00892">
    <property type="entry name" value="EamA"/>
    <property type="match status" value="4"/>
</dbReference>
<keyword evidence="4 5" id="KW-0472">Membrane</keyword>
<feature type="transmembrane region" description="Helical" evidence="5">
    <location>
        <begin position="413"/>
        <end position="436"/>
    </location>
</feature>
<feature type="domain" description="EamA" evidence="6">
    <location>
        <begin position="174"/>
        <end position="318"/>
    </location>
</feature>
<feature type="transmembrane region" description="Helical" evidence="5">
    <location>
        <begin position="173"/>
        <end position="192"/>
    </location>
</feature>
<dbReference type="PANTHER" id="PTHR31218">
    <property type="entry name" value="WAT1-RELATED PROTEIN"/>
    <property type="match status" value="1"/>
</dbReference>
<feature type="transmembrane region" description="Helical" evidence="5">
    <location>
        <begin position="271"/>
        <end position="295"/>
    </location>
</feature>
<keyword evidence="8" id="KW-1185">Reference proteome</keyword>
<organism evidence="7 8">
    <name type="scientific">Porites evermanni</name>
    <dbReference type="NCBI Taxonomy" id="104178"/>
    <lineage>
        <taxon>Eukaryota</taxon>
        <taxon>Metazoa</taxon>
        <taxon>Cnidaria</taxon>
        <taxon>Anthozoa</taxon>
        <taxon>Hexacorallia</taxon>
        <taxon>Scleractinia</taxon>
        <taxon>Fungiina</taxon>
        <taxon>Poritidae</taxon>
        <taxon>Porites</taxon>
    </lineage>
</organism>
<dbReference type="InterPro" id="IPR037185">
    <property type="entry name" value="EmrE-like"/>
</dbReference>
<feature type="transmembrane region" description="Helical" evidence="5">
    <location>
        <begin position="134"/>
        <end position="153"/>
    </location>
</feature>
<comment type="caution">
    <text evidence="7">The sequence shown here is derived from an EMBL/GenBank/DDBJ whole genome shotgun (WGS) entry which is preliminary data.</text>
</comment>
<feature type="transmembrane region" description="Helical" evidence="5">
    <location>
        <begin position="103"/>
        <end position="122"/>
    </location>
</feature>
<feature type="transmembrane region" description="Helical" evidence="5">
    <location>
        <begin position="7"/>
        <end position="27"/>
    </location>
</feature>
<dbReference type="InterPro" id="IPR030184">
    <property type="entry name" value="WAT1-related"/>
</dbReference>
<feature type="transmembrane region" description="Helical" evidence="5">
    <location>
        <begin position="39"/>
        <end position="60"/>
    </location>
</feature>
<feature type="transmembrane region" description="Helical" evidence="5">
    <location>
        <begin position="644"/>
        <end position="662"/>
    </location>
</feature>
<feature type="transmembrane region" description="Helical" evidence="5">
    <location>
        <begin position="212"/>
        <end position="231"/>
    </location>
</feature>
<evidence type="ECO:0000259" key="6">
    <source>
        <dbReference type="Pfam" id="PF00892"/>
    </source>
</evidence>
<feature type="transmembrane region" description="Helical" evidence="5">
    <location>
        <begin position="552"/>
        <end position="571"/>
    </location>
</feature>
<evidence type="ECO:0000313" key="7">
    <source>
        <dbReference type="EMBL" id="CAH3195832.1"/>
    </source>
</evidence>
<feature type="domain" description="EamA" evidence="6">
    <location>
        <begin position="352"/>
        <end position="491"/>
    </location>
</feature>
<dbReference type="Gene3D" id="1.10.3730.20">
    <property type="match status" value="2"/>
</dbReference>
<feature type="transmembrane region" description="Helical" evidence="5">
    <location>
        <begin position="442"/>
        <end position="463"/>
    </location>
</feature>
<gene>
    <name evidence="7" type="ORF">PEVE_00031185</name>
</gene>
<feature type="transmembrane region" description="Helical" evidence="5">
    <location>
        <begin position="513"/>
        <end position="532"/>
    </location>
</feature>
<sequence>MASTGVWIVWLALVVVQLGFGAYGVIVSKFAKENQADPLVFILIRDAGCCPVLLLAAFVSEKSIQILSLREIPLFVVLGLTGLLGDHLLFLLGVYYTNANITAIFQPIIPVWTALLAIIVRIEPFPNLRTLRGWAKCLGIVLAAVGAIVMTLKKSASGKAADHGTSTSDDIHFIGYIFLLGNTLSMAGYVLLQKKFIFDKEESAWKTKPVTVTAWTFMFGTIFLALASLYYVNKPEKFTYFPEEEIYPILYAIFVNSGLCYLLISWCNMQISASLVTATWPLQTLFCAILSYFVLGEVLNTLEYLGGVVIVFGLMAVVWSNFAEERKRREEEELLNDSYGFMAGSSVWIVWLALVVVQLGFGAYGVIVSKFAKENQADPLIFSLIRDAGCFPVLLLAAFVSEKTIQIPSLRELPLFIVLGLTGMFGNQLLYLLGIYYTNANIASIFQPAIPVWTALLAIIVRIEPFPNFRTLHGWAKCIGILLAAVGAIVMTLQKSSGKAADHGTSTSDDIHFIGYIFLLGNTLSMAGYVLLQKKFIFDKEESCWRTKPVTVTAWSYMFGTIFMALASLYYVNKPEKFTYFPEEEIYPILYAIFVASGLCYLLISWCNMQISASLVTATWPLQVLFCAILSYFVLGEVLNTSEYLGGVLIVFGLMAVVWSNFAEERKRKEEEEMLNDSYGYVKVSQYDTFVPEKSQTEEKAIN</sequence>
<protein>
    <recommendedName>
        <fullName evidence="6">EamA domain-containing protein</fullName>
    </recommendedName>
</protein>
<feature type="transmembrane region" description="Helical" evidence="5">
    <location>
        <begin position="246"/>
        <end position="264"/>
    </location>
</feature>
<keyword evidence="2 5" id="KW-0812">Transmembrane</keyword>
<evidence type="ECO:0000256" key="3">
    <source>
        <dbReference type="ARBA" id="ARBA00022989"/>
    </source>
</evidence>
<dbReference type="EMBL" id="CALNXI010004445">
    <property type="protein sequence ID" value="CAH3195832.1"/>
    <property type="molecule type" value="Genomic_DNA"/>
</dbReference>
<feature type="transmembrane region" description="Helical" evidence="5">
    <location>
        <begin position="586"/>
        <end position="604"/>
    </location>
</feature>
<reference evidence="7 8" key="1">
    <citation type="submission" date="2022-05" db="EMBL/GenBank/DDBJ databases">
        <authorList>
            <consortium name="Genoscope - CEA"/>
            <person name="William W."/>
        </authorList>
    </citation>
    <scope>NUCLEOTIDE SEQUENCE [LARGE SCALE GENOMIC DNA]</scope>
</reference>
<keyword evidence="3 5" id="KW-1133">Transmembrane helix</keyword>
<feature type="transmembrane region" description="Helical" evidence="5">
    <location>
        <begin position="381"/>
        <end position="401"/>
    </location>
</feature>
<dbReference type="InterPro" id="IPR000620">
    <property type="entry name" value="EamA_dom"/>
</dbReference>
<feature type="domain" description="EamA" evidence="6">
    <location>
        <begin position="514"/>
        <end position="658"/>
    </location>
</feature>
<feature type="transmembrane region" description="Helical" evidence="5">
    <location>
        <begin position="339"/>
        <end position="361"/>
    </location>
</feature>
<feature type="transmembrane region" description="Helical" evidence="5">
    <location>
        <begin position="72"/>
        <end position="97"/>
    </location>
</feature>
<feature type="transmembrane region" description="Helical" evidence="5">
    <location>
        <begin position="475"/>
        <end position="493"/>
    </location>
</feature>